<keyword evidence="7" id="KW-0732">Signal</keyword>
<dbReference type="GO" id="GO:0016787">
    <property type="term" value="F:hydrolase activity"/>
    <property type="evidence" value="ECO:0007669"/>
    <property type="project" value="UniProtKB-KW"/>
</dbReference>
<dbReference type="InterPro" id="IPR000073">
    <property type="entry name" value="AB_hydrolase_1"/>
</dbReference>
<dbReference type="InterPro" id="IPR029058">
    <property type="entry name" value="AB_hydrolase_fold"/>
</dbReference>
<comment type="similarity">
    <text evidence="2">Belongs to the AB hydrolase superfamily. AKT2 hydrolase family.</text>
</comment>
<dbReference type="Proteomes" id="UP000249619">
    <property type="component" value="Unassembled WGS sequence"/>
</dbReference>
<proteinExistence type="inferred from homology"/>
<reference evidence="11" key="1">
    <citation type="submission" date="2018-05" db="EMBL/GenBank/DDBJ databases">
        <title>Draft genome sequence of Stemphylium lycopersici strain CIDEFI 213.</title>
        <authorList>
            <person name="Medina R."/>
            <person name="Franco M.E.E."/>
            <person name="Lucentini C.G."/>
            <person name="Saparrat M.C.N."/>
            <person name="Balatti P.A."/>
        </authorList>
    </citation>
    <scope>NUCLEOTIDE SEQUENCE [LARGE SCALE GENOMIC DNA]</scope>
    <source>
        <strain evidence="11">CIDEFI 213</strain>
    </source>
</reference>
<comment type="caution">
    <text evidence="10">The sequence shown here is derived from an EMBL/GenBank/DDBJ whole genome shotgun (WGS) entry which is preliminary data.</text>
</comment>
<comment type="similarity">
    <text evidence="3">Belongs to the peptidase S33 family.</text>
</comment>
<protein>
    <submittedName>
        <fullName evidence="10">Tap domain-containing protein</fullName>
    </submittedName>
</protein>
<dbReference type="Pfam" id="PF00561">
    <property type="entry name" value="Abhydrolase_1"/>
    <property type="match status" value="1"/>
</dbReference>
<gene>
    <name evidence="10" type="ORF">DDE83_007601</name>
</gene>
<feature type="domain" description="Peptidase S33 tripeptidyl aminopeptidase-like C-terminal" evidence="9">
    <location>
        <begin position="413"/>
        <end position="506"/>
    </location>
</feature>
<evidence type="ECO:0000256" key="1">
    <source>
        <dbReference type="ARBA" id="ARBA00004275"/>
    </source>
</evidence>
<dbReference type="PANTHER" id="PTHR43248:SF30">
    <property type="entry name" value="AB HYDROLASE-1 DOMAIN-CONTAINING PROTEIN"/>
    <property type="match status" value="1"/>
</dbReference>
<evidence type="ECO:0000256" key="7">
    <source>
        <dbReference type="SAM" id="SignalP"/>
    </source>
</evidence>
<evidence type="ECO:0000256" key="3">
    <source>
        <dbReference type="ARBA" id="ARBA00010088"/>
    </source>
</evidence>
<evidence type="ECO:0000313" key="11">
    <source>
        <dbReference type="Proteomes" id="UP000249619"/>
    </source>
</evidence>
<name>A0A364MVR5_STELY</name>
<dbReference type="AlphaFoldDB" id="A0A364MVR5"/>
<dbReference type="InterPro" id="IPR051601">
    <property type="entry name" value="Serine_prot/Carboxylest_S33"/>
</dbReference>
<keyword evidence="5" id="KW-0843">Virulence</keyword>
<keyword evidence="11" id="KW-1185">Reference proteome</keyword>
<dbReference type="Gene3D" id="3.40.50.1820">
    <property type="entry name" value="alpha/beta hydrolase"/>
    <property type="match status" value="1"/>
</dbReference>
<evidence type="ECO:0000256" key="5">
    <source>
        <dbReference type="ARBA" id="ARBA00023026"/>
    </source>
</evidence>
<evidence type="ECO:0000256" key="6">
    <source>
        <dbReference type="ARBA" id="ARBA00023140"/>
    </source>
</evidence>
<dbReference type="InterPro" id="IPR013595">
    <property type="entry name" value="Pept_S33_TAP-like_C"/>
</dbReference>
<evidence type="ECO:0000313" key="10">
    <source>
        <dbReference type="EMBL" id="RAR05023.1"/>
    </source>
</evidence>
<evidence type="ECO:0000256" key="4">
    <source>
        <dbReference type="ARBA" id="ARBA00022801"/>
    </source>
</evidence>
<organism evidence="10 11">
    <name type="scientific">Stemphylium lycopersici</name>
    <name type="common">Tomato gray leaf spot disease fungus</name>
    <name type="synonym">Thyrospora lycopersici</name>
    <dbReference type="NCBI Taxonomy" id="183478"/>
    <lineage>
        <taxon>Eukaryota</taxon>
        <taxon>Fungi</taxon>
        <taxon>Dikarya</taxon>
        <taxon>Ascomycota</taxon>
        <taxon>Pezizomycotina</taxon>
        <taxon>Dothideomycetes</taxon>
        <taxon>Pleosporomycetidae</taxon>
        <taxon>Pleosporales</taxon>
        <taxon>Pleosporineae</taxon>
        <taxon>Pleosporaceae</taxon>
        <taxon>Stemphylium</taxon>
    </lineage>
</organism>
<comment type="subcellular location">
    <subcellularLocation>
        <location evidence="1">Peroxisome</location>
    </subcellularLocation>
</comment>
<keyword evidence="6" id="KW-0576">Peroxisome</keyword>
<evidence type="ECO:0000259" key="9">
    <source>
        <dbReference type="Pfam" id="PF08386"/>
    </source>
</evidence>
<feature type="domain" description="AB hydrolase-1" evidence="8">
    <location>
        <begin position="103"/>
        <end position="253"/>
    </location>
</feature>
<evidence type="ECO:0000259" key="8">
    <source>
        <dbReference type="Pfam" id="PF00561"/>
    </source>
</evidence>
<keyword evidence="4" id="KW-0378">Hydrolase</keyword>
<accession>A0A364MVR5</accession>
<dbReference type="Pfam" id="PF08386">
    <property type="entry name" value="Abhydrolase_4"/>
    <property type="match status" value="1"/>
</dbReference>
<dbReference type="SUPFAM" id="SSF53474">
    <property type="entry name" value="alpha/beta-Hydrolases"/>
    <property type="match status" value="1"/>
</dbReference>
<sequence length="513" mass="54911">MSLCNSLYRYSLFVIVSLLLDASGAEITNARNLDANAFPPVNSTLSSILWTACDSELGFPSILECAKFSVPIDWDTPYGEHFDLGLVRLPAIPSNTSSKIGSLFINPGGPGSPASTMVSSMAQGAFQNQTLLLRAAFDIIGLDPRGVGLSHQINCSKEIYAERVSWFPETEEEFDALVDKNKRLGESCRELTGPLLEHVDTISAAKDHEAVRVALGNEPINFLGLSYGSQLGAQYIGLFPDNVRTFALDAIVQHSQSEAANIHIDTSSYELVLTHFFDWAATDASSALHGQDVRALWLKLLGEAAETPIPALSCDGTGCLPDVTAEEILFNAQGFLNFPGAGVGLGVSWQLLASGLLDASHGDASILSTSYSNPEVFSRLAIHCLDWNRSDSLSEIKAKLAMATAYTPLVRGAGHRWRAQHACMGWPVAVKNPPRKLDIRSDTTVVMTSSTGDASTGLPWAVGMLEEIENAVLVVRNGDGHGSLPLGGETSDIIGKYLITGEAPAKKFLTTSS</sequence>
<dbReference type="PANTHER" id="PTHR43248">
    <property type="entry name" value="2-SUCCINYL-6-HYDROXY-2,4-CYCLOHEXADIENE-1-CARBOXYLATE SYNTHASE"/>
    <property type="match status" value="1"/>
</dbReference>
<evidence type="ECO:0000256" key="2">
    <source>
        <dbReference type="ARBA" id="ARBA00005668"/>
    </source>
</evidence>
<dbReference type="EMBL" id="QGDH01000142">
    <property type="protein sequence ID" value="RAR05023.1"/>
    <property type="molecule type" value="Genomic_DNA"/>
</dbReference>
<feature type="signal peptide" evidence="7">
    <location>
        <begin position="1"/>
        <end position="24"/>
    </location>
</feature>
<feature type="chain" id="PRO_5016991081" evidence="7">
    <location>
        <begin position="25"/>
        <end position="513"/>
    </location>
</feature>
<dbReference type="GO" id="GO:0005777">
    <property type="term" value="C:peroxisome"/>
    <property type="evidence" value="ECO:0007669"/>
    <property type="project" value="UniProtKB-SubCell"/>
</dbReference>